<dbReference type="SUPFAM" id="SSF49299">
    <property type="entry name" value="PKD domain"/>
    <property type="match status" value="2"/>
</dbReference>
<dbReference type="Pfam" id="PF02839">
    <property type="entry name" value="CBM_5_12"/>
    <property type="match status" value="1"/>
</dbReference>
<dbReference type="SUPFAM" id="SSF51055">
    <property type="entry name" value="Carbohydrate binding domain"/>
    <property type="match status" value="1"/>
</dbReference>
<dbReference type="AlphaFoldDB" id="A0AA51RQT7"/>
<dbReference type="EC" id="3.2.1.14" evidence="2"/>
<reference evidence="10 11" key="1">
    <citation type="submission" date="2023-08" db="EMBL/GenBank/DDBJ databases">
        <title>Pleionea litopenaei sp. nov., isolated from stomach of juvenile Litopenaeus vannamei.</title>
        <authorList>
            <person name="Rho A.M."/>
            <person name="Hwang C.Y."/>
        </authorList>
    </citation>
    <scope>NUCLEOTIDE SEQUENCE [LARGE SCALE GENOMIC DNA]</scope>
    <source>
        <strain evidence="10 11">HL-JVS1</strain>
    </source>
</reference>
<dbReference type="EMBL" id="CP133548">
    <property type="protein sequence ID" value="WMS85921.1"/>
    <property type="molecule type" value="Genomic_DNA"/>
</dbReference>
<dbReference type="KEGG" id="plei:Q9312_11900"/>
<dbReference type="SMART" id="SM00495">
    <property type="entry name" value="ChtBD3"/>
    <property type="match status" value="2"/>
</dbReference>
<protein>
    <recommendedName>
        <fullName evidence="2">chitinase</fullName>
        <ecNumber evidence="2">3.2.1.14</ecNumber>
    </recommendedName>
</protein>
<dbReference type="SUPFAM" id="SSF51445">
    <property type="entry name" value="(Trans)glycosidases"/>
    <property type="match status" value="1"/>
</dbReference>
<evidence type="ECO:0000313" key="10">
    <source>
        <dbReference type="EMBL" id="WMS85921.1"/>
    </source>
</evidence>
<name>A0AA51RQT7_9GAMM</name>
<dbReference type="InterPro" id="IPR013783">
    <property type="entry name" value="Ig-like_fold"/>
</dbReference>
<dbReference type="RefSeq" id="WP_309201073.1">
    <property type="nucleotide sequence ID" value="NZ_CP133548.1"/>
</dbReference>
<organism evidence="10 11">
    <name type="scientific">Pleionea litopenaei</name>
    <dbReference type="NCBI Taxonomy" id="3070815"/>
    <lineage>
        <taxon>Bacteria</taxon>
        <taxon>Pseudomonadati</taxon>
        <taxon>Pseudomonadota</taxon>
        <taxon>Gammaproteobacteria</taxon>
        <taxon>Oceanospirillales</taxon>
        <taxon>Pleioneaceae</taxon>
        <taxon>Pleionea</taxon>
    </lineage>
</organism>
<comment type="similarity">
    <text evidence="1">Belongs to the glycosyl hydrolase 18 family. Chitinase class II subfamily.</text>
</comment>
<evidence type="ECO:0000259" key="9">
    <source>
        <dbReference type="PROSITE" id="PS51910"/>
    </source>
</evidence>
<keyword evidence="11" id="KW-1185">Reference proteome</keyword>
<dbReference type="InterPro" id="IPR001579">
    <property type="entry name" value="Glyco_hydro_18_chit_AS"/>
</dbReference>
<dbReference type="CDD" id="cd12215">
    <property type="entry name" value="ChiC_BD"/>
    <property type="match status" value="1"/>
</dbReference>
<dbReference type="SMART" id="SM00089">
    <property type="entry name" value="PKD"/>
    <property type="match status" value="2"/>
</dbReference>
<feature type="domain" description="PKD" evidence="8">
    <location>
        <begin position="90"/>
        <end position="172"/>
    </location>
</feature>
<sequence>MKNCFIRRCLTYATRLSLAGFCLASYAYNCDQLSPWQNDQIYNGGDEATQNGIAYRANWWTQNQSPDSHSGPWQEWSSLGSCDGDNGNQNPIANPNGPYQAELGESITFSSAGSSDADGQITEFFWNFGDGQTSNAANPTHQYAEAGLFNATLTITDDQGAQVSAATQVTITDGNGGGECNLPTYNAGNQYATDDRVSHQGRAYLCLVGGWCSSDQTWAYEPGKGLYWQHAWQDQGACGDGNNQSPIANANGPYTGTINSSIVFSSRGSSDSDGTIDQFRWNFGDGSESTLANPTHQYSSAGQYTATLTVTDNLGAENTTSTRVTIQSDDGPSTPLPHRLLIGYWHNFDNGSGYIPIAQVDDAWDFINVSFAENKPGGSEGEVAFSPFGESEAAFKSGVQSLQNKGKKVLISLGGANAHIQLNTAASRDNFVRTMGEIIATYGFDGMDIDLEGGSLFMNAGDTIANPQTPAIVNLIAATRSLKARFGDSFILTMAPETAYVQGGLDNFGGIWGAYLPLIHALRTDLTVLHVQHYNTGSLTGTDGNIYNAGTADFHVAMSDMLLTGFAAAGNANNYFPPLRQDQIAFGLPSSTQSASSGYTAPAVAQQALDCLIKGTNCGNYQPSQAYPHFRGLMTWSINWDVFRQREFSTPHRQYLNQNP</sequence>
<dbReference type="InterPro" id="IPR017853">
    <property type="entry name" value="GH"/>
</dbReference>
<dbReference type="Gene3D" id="2.60.40.10">
    <property type="entry name" value="Immunoglobulins"/>
    <property type="match status" value="2"/>
</dbReference>
<dbReference type="InterPro" id="IPR035986">
    <property type="entry name" value="PKD_dom_sf"/>
</dbReference>
<evidence type="ECO:0000256" key="4">
    <source>
        <dbReference type="ARBA" id="ARBA00023277"/>
    </source>
</evidence>
<dbReference type="PROSITE" id="PS51910">
    <property type="entry name" value="GH18_2"/>
    <property type="match status" value="1"/>
</dbReference>
<dbReference type="InterPro" id="IPR001223">
    <property type="entry name" value="Glyco_hydro18_cat"/>
</dbReference>
<dbReference type="GO" id="GO:0008843">
    <property type="term" value="F:endochitinase activity"/>
    <property type="evidence" value="ECO:0007669"/>
    <property type="project" value="UniProtKB-EC"/>
</dbReference>
<keyword evidence="5 6" id="KW-0326">Glycosidase</keyword>
<dbReference type="InterPro" id="IPR011583">
    <property type="entry name" value="Chitinase_II/V-like_cat"/>
</dbReference>
<evidence type="ECO:0000256" key="7">
    <source>
        <dbReference type="SAM" id="SignalP"/>
    </source>
</evidence>
<dbReference type="Proteomes" id="UP001239782">
    <property type="component" value="Chromosome"/>
</dbReference>
<dbReference type="InterPro" id="IPR036573">
    <property type="entry name" value="CBM_sf_5/12"/>
</dbReference>
<gene>
    <name evidence="10" type="ORF">Q9312_11900</name>
</gene>
<dbReference type="InterPro" id="IPR003610">
    <property type="entry name" value="CBM5/12"/>
</dbReference>
<dbReference type="GO" id="GO:0005576">
    <property type="term" value="C:extracellular region"/>
    <property type="evidence" value="ECO:0007669"/>
    <property type="project" value="InterPro"/>
</dbReference>
<dbReference type="PANTHER" id="PTHR45708:SF49">
    <property type="entry name" value="ENDOCHITINASE"/>
    <property type="match status" value="1"/>
</dbReference>
<evidence type="ECO:0000259" key="8">
    <source>
        <dbReference type="PROSITE" id="PS50093"/>
    </source>
</evidence>
<dbReference type="InterPro" id="IPR000601">
    <property type="entry name" value="PKD_dom"/>
</dbReference>
<evidence type="ECO:0000313" key="11">
    <source>
        <dbReference type="Proteomes" id="UP001239782"/>
    </source>
</evidence>
<dbReference type="Pfam" id="PF00704">
    <property type="entry name" value="Glyco_hydro_18"/>
    <property type="match status" value="1"/>
</dbReference>
<dbReference type="PROSITE" id="PS50093">
    <property type="entry name" value="PKD"/>
    <property type="match status" value="2"/>
</dbReference>
<keyword evidence="3 6" id="KW-0378">Hydrolase</keyword>
<feature type="domain" description="GH18" evidence="9">
    <location>
        <begin position="339"/>
        <end position="659"/>
    </location>
</feature>
<evidence type="ECO:0000256" key="3">
    <source>
        <dbReference type="ARBA" id="ARBA00022801"/>
    </source>
</evidence>
<dbReference type="CDD" id="cd00146">
    <property type="entry name" value="PKD"/>
    <property type="match status" value="2"/>
</dbReference>
<feature type="domain" description="PKD" evidence="8">
    <location>
        <begin position="245"/>
        <end position="333"/>
    </location>
</feature>
<evidence type="ECO:0000256" key="2">
    <source>
        <dbReference type="ARBA" id="ARBA00012729"/>
    </source>
</evidence>
<proteinExistence type="inferred from homology"/>
<feature type="signal peptide" evidence="7">
    <location>
        <begin position="1"/>
        <end position="27"/>
    </location>
</feature>
<dbReference type="GO" id="GO:0030246">
    <property type="term" value="F:carbohydrate binding"/>
    <property type="evidence" value="ECO:0007669"/>
    <property type="project" value="InterPro"/>
</dbReference>
<dbReference type="InterPro" id="IPR050542">
    <property type="entry name" value="Glycosyl_Hydrlase18_Chitinase"/>
</dbReference>
<dbReference type="SMART" id="SM00636">
    <property type="entry name" value="Glyco_18"/>
    <property type="match status" value="1"/>
</dbReference>
<dbReference type="PANTHER" id="PTHR45708">
    <property type="entry name" value="ENDOCHITINASE"/>
    <property type="match status" value="1"/>
</dbReference>
<dbReference type="PROSITE" id="PS01095">
    <property type="entry name" value="GH18_1"/>
    <property type="match status" value="1"/>
</dbReference>
<dbReference type="CDD" id="cd02871">
    <property type="entry name" value="GH18_chitinase_D-like"/>
    <property type="match status" value="1"/>
</dbReference>
<dbReference type="Pfam" id="PF18911">
    <property type="entry name" value="PKD_4"/>
    <property type="match status" value="2"/>
</dbReference>
<dbReference type="Gene3D" id="3.20.20.80">
    <property type="entry name" value="Glycosidases"/>
    <property type="match status" value="1"/>
</dbReference>
<evidence type="ECO:0000256" key="6">
    <source>
        <dbReference type="RuleBase" id="RU000489"/>
    </source>
</evidence>
<dbReference type="InterPro" id="IPR022409">
    <property type="entry name" value="PKD/Chitinase_dom"/>
</dbReference>
<evidence type="ECO:0000256" key="5">
    <source>
        <dbReference type="ARBA" id="ARBA00023295"/>
    </source>
</evidence>
<accession>A0AA51RQT7</accession>
<dbReference type="Gene3D" id="2.10.10.20">
    <property type="entry name" value="Carbohydrate-binding module superfamily 5/12"/>
    <property type="match status" value="1"/>
</dbReference>
<dbReference type="GO" id="GO:0005975">
    <property type="term" value="P:carbohydrate metabolic process"/>
    <property type="evidence" value="ECO:0007669"/>
    <property type="project" value="InterPro"/>
</dbReference>
<feature type="chain" id="PRO_5041361964" description="chitinase" evidence="7">
    <location>
        <begin position="28"/>
        <end position="660"/>
    </location>
</feature>
<keyword evidence="7" id="KW-0732">Signal</keyword>
<evidence type="ECO:0000256" key="1">
    <source>
        <dbReference type="ARBA" id="ARBA00009121"/>
    </source>
</evidence>
<keyword evidence="4" id="KW-0119">Carbohydrate metabolism</keyword>
<dbReference type="GO" id="GO:0008061">
    <property type="term" value="F:chitin binding"/>
    <property type="evidence" value="ECO:0007669"/>
    <property type="project" value="InterPro"/>
</dbReference>